<evidence type="ECO:0000313" key="7">
    <source>
        <dbReference type="Proteomes" id="UP000653076"/>
    </source>
</evidence>
<dbReference type="Gene3D" id="1.10.357.10">
    <property type="entry name" value="Tetracycline Repressor, domain 2"/>
    <property type="match status" value="1"/>
</dbReference>
<keyword evidence="2 4" id="KW-0238">DNA-binding</keyword>
<evidence type="ECO:0000313" key="6">
    <source>
        <dbReference type="EMBL" id="GIJ28780.1"/>
    </source>
</evidence>
<organism evidence="6 7">
    <name type="scientific">Micromonospora qiuiae</name>
    <dbReference type="NCBI Taxonomy" id="502268"/>
    <lineage>
        <taxon>Bacteria</taxon>
        <taxon>Bacillati</taxon>
        <taxon>Actinomycetota</taxon>
        <taxon>Actinomycetes</taxon>
        <taxon>Micromonosporales</taxon>
        <taxon>Micromonosporaceae</taxon>
        <taxon>Micromonospora</taxon>
    </lineage>
</organism>
<dbReference type="SUPFAM" id="SSF46689">
    <property type="entry name" value="Homeodomain-like"/>
    <property type="match status" value="1"/>
</dbReference>
<comment type="caution">
    <text evidence="6">The sequence shown here is derived from an EMBL/GenBank/DDBJ whole genome shotgun (WGS) entry which is preliminary data.</text>
</comment>
<proteinExistence type="predicted"/>
<dbReference type="Pfam" id="PF00440">
    <property type="entry name" value="TetR_N"/>
    <property type="match status" value="1"/>
</dbReference>
<dbReference type="PANTHER" id="PTHR30055:SF234">
    <property type="entry name" value="HTH-TYPE TRANSCRIPTIONAL REGULATOR BETI"/>
    <property type="match status" value="1"/>
</dbReference>
<accession>A0ABQ4JEZ6</accession>
<dbReference type="PRINTS" id="PR00455">
    <property type="entry name" value="HTHTETR"/>
</dbReference>
<dbReference type="PROSITE" id="PS50977">
    <property type="entry name" value="HTH_TETR_2"/>
    <property type="match status" value="1"/>
</dbReference>
<feature type="DNA-binding region" description="H-T-H motif" evidence="4">
    <location>
        <begin position="34"/>
        <end position="53"/>
    </location>
</feature>
<dbReference type="Pfam" id="PF17937">
    <property type="entry name" value="TetR_C_28"/>
    <property type="match status" value="1"/>
</dbReference>
<evidence type="ECO:0000256" key="4">
    <source>
        <dbReference type="PROSITE-ProRule" id="PRU00335"/>
    </source>
</evidence>
<evidence type="ECO:0000256" key="2">
    <source>
        <dbReference type="ARBA" id="ARBA00023125"/>
    </source>
</evidence>
<keyword evidence="7" id="KW-1185">Reference proteome</keyword>
<reference evidence="6 7" key="1">
    <citation type="submission" date="2021-01" db="EMBL/GenBank/DDBJ databases">
        <title>Whole genome shotgun sequence of Verrucosispora qiuiae NBRC 106684.</title>
        <authorList>
            <person name="Komaki H."/>
            <person name="Tamura T."/>
        </authorList>
    </citation>
    <scope>NUCLEOTIDE SEQUENCE [LARGE SCALE GENOMIC DNA]</scope>
    <source>
        <strain evidence="6 7">NBRC 106684</strain>
    </source>
</reference>
<keyword evidence="3" id="KW-0804">Transcription</keyword>
<dbReference type="SUPFAM" id="SSF48498">
    <property type="entry name" value="Tetracyclin repressor-like, C-terminal domain"/>
    <property type="match status" value="1"/>
</dbReference>
<name>A0ABQ4JEZ6_9ACTN</name>
<feature type="domain" description="HTH tetR-type" evidence="5">
    <location>
        <begin position="11"/>
        <end position="71"/>
    </location>
</feature>
<sequence>MMPMGEPMARPSSRPRLIEAALTVVEEGGITALTLDAVAEEAGVTKRGLLYHFPTKHALLTGIHEDLAARIEQELLDATGKEPEAASLVERTRGYVRAALKAPSNVEMRLIMEAANEPEWIAPWERVYRRWFPEARLSIEELDDLSLRCLVARMAADGSWAHESTLASPLSEEARERLAGKILNVLDGE</sequence>
<dbReference type="InterPro" id="IPR041479">
    <property type="entry name" value="TetR_CgmR_C"/>
</dbReference>
<evidence type="ECO:0000256" key="3">
    <source>
        <dbReference type="ARBA" id="ARBA00023163"/>
    </source>
</evidence>
<evidence type="ECO:0000256" key="1">
    <source>
        <dbReference type="ARBA" id="ARBA00023015"/>
    </source>
</evidence>
<keyword evidence="1" id="KW-0805">Transcription regulation</keyword>
<dbReference type="Proteomes" id="UP000653076">
    <property type="component" value="Unassembled WGS sequence"/>
</dbReference>
<dbReference type="InterPro" id="IPR050109">
    <property type="entry name" value="HTH-type_TetR-like_transc_reg"/>
</dbReference>
<dbReference type="InterPro" id="IPR009057">
    <property type="entry name" value="Homeodomain-like_sf"/>
</dbReference>
<dbReference type="InterPro" id="IPR036271">
    <property type="entry name" value="Tet_transcr_reg_TetR-rel_C_sf"/>
</dbReference>
<gene>
    <name evidence="6" type="ORF">Vqi01_39420</name>
</gene>
<dbReference type="EMBL" id="BOPC01000054">
    <property type="protein sequence ID" value="GIJ28780.1"/>
    <property type="molecule type" value="Genomic_DNA"/>
</dbReference>
<dbReference type="InterPro" id="IPR001647">
    <property type="entry name" value="HTH_TetR"/>
</dbReference>
<protein>
    <submittedName>
        <fullName evidence="6">Transcriptional regulator</fullName>
    </submittedName>
</protein>
<evidence type="ECO:0000259" key="5">
    <source>
        <dbReference type="PROSITE" id="PS50977"/>
    </source>
</evidence>
<dbReference type="PANTHER" id="PTHR30055">
    <property type="entry name" value="HTH-TYPE TRANSCRIPTIONAL REGULATOR RUTR"/>
    <property type="match status" value="1"/>
</dbReference>